<keyword evidence="2" id="KW-0238">DNA-binding</keyword>
<dbReference type="PANTHER" id="PTHR46797:SF23">
    <property type="entry name" value="HTH-TYPE TRANSCRIPTIONAL REGULATOR SUTR"/>
    <property type="match status" value="1"/>
</dbReference>
<keyword evidence="6" id="KW-1185">Reference proteome</keyword>
<evidence type="ECO:0000256" key="1">
    <source>
        <dbReference type="ARBA" id="ARBA00023015"/>
    </source>
</evidence>
<dbReference type="Proteomes" id="UP001501588">
    <property type="component" value="Unassembled WGS sequence"/>
</dbReference>
<comment type="caution">
    <text evidence="5">The sequence shown here is derived from an EMBL/GenBank/DDBJ whole genome shotgun (WGS) entry which is preliminary data.</text>
</comment>
<evidence type="ECO:0000256" key="2">
    <source>
        <dbReference type="ARBA" id="ARBA00023125"/>
    </source>
</evidence>
<organism evidence="5 6">
    <name type="scientific">Craurococcus roseus</name>
    <dbReference type="NCBI Taxonomy" id="77585"/>
    <lineage>
        <taxon>Bacteria</taxon>
        <taxon>Pseudomonadati</taxon>
        <taxon>Pseudomonadota</taxon>
        <taxon>Alphaproteobacteria</taxon>
        <taxon>Acetobacterales</taxon>
        <taxon>Acetobacteraceae</taxon>
        <taxon>Craurococcus</taxon>
    </lineage>
</organism>
<dbReference type="InterPro" id="IPR010982">
    <property type="entry name" value="Lambda_DNA-bd_dom_sf"/>
</dbReference>
<dbReference type="PROSITE" id="PS50943">
    <property type="entry name" value="HTH_CROC1"/>
    <property type="match status" value="1"/>
</dbReference>
<accession>A0ABP3PU60</accession>
<evidence type="ECO:0000259" key="4">
    <source>
        <dbReference type="PROSITE" id="PS50943"/>
    </source>
</evidence>
<evidence type="ECO:0000313" key="5">
    <source>
        <dbReference type="EMBL" id="GAA0575807.1"/>
    </source>
</evidence>
<evidence type="ECO:0000313" key="6">
    <source>
        <dbReference type="Proteomes" id="UP001501588"/>
    </source>
</evidence>
<dbReference type="CDD" id="cd00093">
    <property type="entry name" value="HTH_XRE"/>
    <property type="match status" value="1"/>
</dbReference>
<gene>
    <name evidence="5" type="ORF">GCM10009416_13140</name>
</gene>
<feature type="domain" description="HTH cro/C1-type" evidence="4">
    <location>
        <begin position="14"/>
        <end position="68"/>
    </location>
</feature>
<evidence type="ECO:0000256" key="3">
    <source>
        <dbReference type="ARBA" id="ARBA00023163"/>
    </source>
</evidence>
<dbReference type="InterPro" id="IPR050807">
    <property type="entry name" value="TransReg_Diox_bact_type"/>
</dbReference>
<dbReference type="Pfam" id="PF01381">
    <property type="entry name" value="HTH_3"/>
    <property type="match status" value="1"/>
</dbReference>
<keyword evidence="3" id="KW-0804">Transcription</keyword>
<sequence>MGRLSLRGVLAKNLRRLRRARGLSQEELAGRAGLNRNYVGMIEREENAATVDVLERLASVLGVRVPELLDDGDAAAPSAQTRGGAP</sequence>
<dbReference type="RefSeq" id="WP_343894391.1">
    <property type="nucleotide sequence ID" value="NZ_BAAAFZ010000011.1"/>
</dbReference>
<name>A0ABP3PU60_9PROT</name>
<dbReference type="EMBL" id="BAAAFZ010000011">
    <property type="protein sequence ID" value="GAA0575807.1"/>
    <property type="molecule type" value="Genomic_DNA"/>
</dbReference>
<dbReference type="PANTHER" id="PTHR46797">
    <property type="entry name" value="HTH-TYPE TRANSCRIPTIONAL REGULATOR"/>
    <property type="match status" value="1"/>
</dbReference>
<protein>
    <recommendedName>
        <fullName evidence="4">HTH cro/C1-type domain-containing protein</fullName>
    </recommendedName>
</protein>
<dbReference type="SUPFAM" id="SSF47413">
    <property type="entry name" value="lambda repressor-like DNA-binding domains"/>
    <property type="match status" value="1"/>
</dbReference>
<proteinExistence type="predicted"/>
<keyword evidence="1" id="KW-0805">Transcription regulation</keyword>
<dbReference type="InterPro" id="IPR001387">
    <property type="entry name" value="Cro/C1-type_HTH"/>
</dbReference>
<reference evidence="6" key="1">
    <citation type="journal article" date="2019" name="Int. J. Syst. Evol. Microbiol.">
        <title>The Global Catalogue of Microorganisms (GCM) 10K type strain sequencing project: providing services to taxonomists for standard genome sequencing and annotation.</title>
        <authorList>
            <consortium name="The Broad Institute Genomics Platform"/>
            <consortium name="The Broad Institute Genome Sequencing Center for Infectious Disease"/>
            <person name="Wu L."/>
            <person name="Ma J."/>
        </authorList>
    </citation>
    <scope>NUCLEOTIDE SEQUENCE [LARGE SCALE GENOMIC DNA]</scope>
    <source>
        <strain evidence="6">JCM 9933</strain>
    </source>
</reference>
<dbReference type="SMART" id="SM00530">
    <property type="entry name" value="HTH_XRE"/>
    <property type="match status" value="1"/>
</dbReference>
<dbReference type="Gene3D" id="1.10.260.40">
    <property type="entry name" value="lambda repressor-like DNA-binding domains"/>
    <property type="match status" value="1"/>
</dbReference>